<comment type="caution">
    <text evidence="2">The sequence shown here is derived from an EMBL/GenBank/DDBJ whole genome shotgun (WGS) entry which is preliminary data.</text>
</comment>
<feature type="compositionally biased region" description="Low complexity" evidence="1">
    <location>
        <begin position="54"/>
        <end position="72"/>
    </location>
</feature>
<gene>
    <name evidence="2" type="ORF">Tco_1070629</name>
</gene>
<dbReference type="EMBL" id="BQNB010019774">
    <property type="protein sequence ID" value="GJT88912.1"/>
    <property type="molecule type" value="Genomic_DNA"/>
</dbReference>
<accession>A0ABQ5HNN5</accession>
<evidence type="ECO:0000313" key="3">
    <source>
        <dbReference type="Proteomes" id="UP001151760"/>
    </source>
</evidence>
<feature type="compositionally biased region" description="Basic and acidic residues" evidence="1">
    <location>
        <begin position="42"/>
        <end position="53"/>
    </location>
</feature>
<name>A0ABQ5HNN5_9ASTR</name>
<proteinExistence type="predicted"/>
<feature type="region of interest" description="Disordered" evidence="1">
    <location>
        <begin position="35"/>
        <end position="75"/>
    </location>
</feature>
<organism evidence="2 3">
    <name type="scientific">Tanacetum coccineum</name>
    <dbReference type="NCBI Taxonomy" id="301880"/>
    <lineage>
        <taxon>Eukaryota</taxon>
        <taxon>Viridiplantae</taxon>
        <taxon>Streptophyta</taxon>
        <taxon>Embryophyta</taxon>
        <taxon>Tracheophyta</taxon>
        <taxon>Spermatophyta</taxon>
        <taxon>Magnoliopsida</taxon>
        <taxon>eudicotyledons</taxon>
        <taxon>Gunneridae</taxon>
        <taxon>Pentapetalae</taxon>
        <taxon>asterids</taxon>
        <taxon>campanulids</taxon>
        <taxon>Asterales</taxon>
        <taxon>Asteraceae</taxon>
        <taxon>Asteroideae</taxon>
        <taxon>Anthemideae</taxon>
        <taxon>Anthemidinae</taxon>
        <taxon>Tanacetum</taxon>
    </lineage>
</organism>
<reference evidence="2" key="2">
    <citation type="submission" date="2022-01" db="EMBL/GenBank/DDBJ databases">
        <authorList>
            <person name="Yamashiro T."/>
            <person name="Shiraishi A."/>
            <person name="Satake H."/>
            <person name="Nakayama K."/>
        </authorList>
    </citation>
    <scope>NUCLEOTIDE SEQUENCE</scope>
</reference>
<dbReference type="Proteomes" id="UP001151760">
    <property type="component" value="Unassembled WGS sequence"/>
</dbReference>
<keyword evidence="3" id="KW-1185">Reference proteome</keyword>
<reference evidence="2" key="1">
    <citation type="journal article" date="2022" name="Int. J. Mol. Sci.">
        <title>Draft Genome of Tanacetum Coccineum: Genomic Comparison of Closely Related Tanacetum-Family Plants.</title>
        <authorList>
            <person name="Yamashiro T."/>
            <person name="Shiraishi A."/>
            <person name="Nakayama K."/>
            <person name="Satake H."/>
        </authorList>
    </citation>
    <scope>NUCLEOTIDE SEQUENCE</scope>
</reference>
<protein>
    <submittedName>
        <fullName evidence="2">Uncharacterized protein</fullName>
    </submittedName>
</protein>
<sequence length="470" mass="53353">MTQAAIRKLVADSIAATLEEVANITQRLMDQVLKHGSVQGTNDHKRKFDDRRNTTNNNYQNNYNNNNRYHQQQNRRQKTYRAYATTPNGNNSMAGNRPYDETVYKEWEDRMERAATTVSSLDAEQDSGNINRTQSMVTLNELSPQGTSSGSGPRCQVTILGGAEAQARFEVASKQSKDPPLLRVNTVESGKDNQGGSIEVPKIIIEAKNQEKEAVEAIPRRSSLCIVFDVYYDSHRPGQHVSDLAPFGGVDTKIRLFGVQSIVTNEFMLKNRGFSMMLLEHQDIVEEFCGPSRWKELSKESGDSRGSSNLLAVDFVFVAVGSLGEVPFSEKDRVLRGQSFPHLSCKFKFKYSRVMEGLPRCAKLQRSANTLSWEEAMILYCRRSIIEDSRLAKETNRLCGEVVEERAQFIQELDALLERLVPEKMVEFLRETQSKDTERMLQLQISGRESELRAREKEIFIRKLKGVVSF</sequence>
<evidence type="ECO:0000256" key="1">
    <source>
        <dbReference type="SAM" id="MobiDB-lite"/>
    </source>
</evidence>
<evidence type="ECO:0000313" key="2">
    <source>
        <dbReference type="EMBL" id="GJT88912.1"/>
    </source>
</evidence>